<accession>A0A3B0ZBM9</accession>
<dbReference type="Gene3D" id="1.10.10.1320">
    <property type="entry name" value="Anti-sigma factor, zinc-finger domain"/>
    <property type="match status" value="1"/>
</dbReference>
<dbReference type="EMBL" id="UOFN01000089">
    <property type="protein sequence ID" value="VAW78126.1"/>
    <property type="molecule type" value="Genomic_DNA"/>
</dbReference>
<proteinExistence type="predicted"/>
<dbReference type="InterPro" id="IPR041916">
    <property type="entry name" value="Anti_sigma_zinc_sf"/>
</dbReference>
<name>A0A3B0ZBM9_9ZZZZ</name>
<organism evidence="1">
    <name type="scientific">hydrothermal vent metagenome</name>
    <dbReference type="NCBI Taxonomy" id="652676"/>
    <lineage>
        <taxon>unclassified sequences</taxon>
        <taxon>metagenomes</taxon>
        <taxon>ecological metagenomes</taxon>
    </lineage>
</organism>
<evidence type="ECO:0000313" key="1">
    <source>
        <dbReference type="EMBL" id="VAW78126.1"/>
    </source>
</evidence>
<gene>
    <name evidence="1" type="ORF">MNBD_GAMMA15-1014</name>
</gene>
<sequence>MSDSTQSVSEQELHAYADGELDAQRRLEVEAWLATHPDAASKLRDYQLIQARLHARFDSVLSEPVDMPLPVRAYPLSRVVRVAAVLVLMLVSVLSGWSLKTAQDTAPLALVMADLVKPATFAHQIYSSDVRYPVEIHAPEQALLNRWVSQRMHTELSAPDLSRQGLTLIGGRLLPSTNRMAAQFMYEDANGQRLTVYVRRIADPEGINDFRYREQDGLHVFFWVDQEMGYAVIGAQPASRLMTVAGAVQAAFRSPSEM</sequence>
<keyword evidence="1" id="KW-0472">Membrane</keyword>
<dbReference type="AlphaFoldDB" id="A0A3B0ZBM9"/>
<keyword evidence="1" id="KW-0812">Transmembrane</keyword>
<protein>
    <submittedName>
        <fullName evidence="1">Transmembrane regulator protein PrtR</fullName>
    </submittedName>
</protein>
<reference evidence="1" key="1">
    <citation type="submission" date="2018-06" db="EMBL/GenBank/DDBJ databases">
        <authorList>
            <person name="Zhirakovskaya E."/>
        </authorList>
    </citation>
    <scope>NUCLEOTIDE SEQUENCE</scope>
</reference>